<dbReference type="GO" id="GO:0008170">
    <property type="term" value="F:N-methyltransferase activity"/>
    <property type="evidence" value="ECO:0007669"/>
    <property type="project" value="InterPro"/>
</dbReference>
<dbReference type="REBASE" id="301031">
    <property type="entry name" value="M.KbaG2ORF3850P"/>
</dbReference>
<evidence type="ECO:0000256" key="2">
    <source>
        <dbReference type="ARBA" id="ARBA00022603"/>
    </source>
</evidence>
<dbReference type="Pfam" id="PF01555">
    <property type="entry name" value="N6_N4_Mtase"/>
    <property type="match status" value="1"/>
</dbReference>
<keyword evidence="2 6" id="KW-0489">Methyltransferase</keyword>
<sequence>MTSAPLTFETINSNTIIHGDCLRVMPQISAGSVDFILTDPPYITRYQDRSGRSIQNDDNDAWLKPAFAEMYRVLARNSFCVSFYGWPQADRFMNAFRAAGFRIVGHLVFPKRYTSGSRHLRYQHECAYLLAKGYPNEPEYPIGDVIDFVYSGNRLHPTEKPLSALLPLVETFSTYDGLVLDPFAGSGSTLHAAKSLGRRYLGIELDTRYHALAANRLCAV</sequence>
<evidence type="ECO:0000313" key="7">
    <source>
        <dbReference type="Proteomes" id="UP000290365"/>
    </source>
</evidence>
<dbReference type="RefSeq" id="WP_129885771.1">
    <property type="nucleotide sequence ID" value="NZ_CP035758.1"/>
</dbReference>
<dbReference type="GO" id="GO:0003677">
    <property type="term" value="F:DNA binding"/>
    <property type="evidence" value="ECO:0007669"/>
    <property type="project" value="InterPro"/>
</dbReference>
<evidence type="ECO:0000313" key="6">
    <source>
        <dbReference type="EMBL" id="QBD75172.1"/>
    </source>
</evidence>
<evidence type="ECO:0000256" key="4">
    <source>
        <dbReference type="RuleBase" id="RU362026"/>
    </source>
</evidence>
<dbReference type="InterPro" id="IPR002052">
    <property type="entry name" value="DNA_methylase_N6_adenine_CS"/>
</dbReference>
<comment type="similarity">
    <text evidence="1 4">Belongs to the N(4)/N(6)-methyltransferase family.</text>
</comment>
<organism evidence="6 7">
    <name type="scientific">Ktedonosporobacter rubrisoli</name>
    <dbReference type="NCBI Taxonomy" id="2509675"/>
    <lineage>
        <taxon>Bacteria</taxon>
        <taxon>Bacillati</taxon>
        <taxon>Chloroflexota</taxon>
        <taxon>Ktedonobacteria</taxon>
        <taxon>Ktedonobacterales</taxon>
        <taxon>Ktedonosporobacteraceae</taxon>
        <taxon>Ktedonosporobacter</taxon>
    </lineage>
</organism>
<dbReference type="EMBL" id="CP035758">
    <property type="protein sequence ID" value="QBD75172.1"/>
    <property type="molecule type" value="Genomic_DNA"/>
</dbReference>
<reference evidence="6 7" key="1">
    <citation type="submission" date="2019-01" db="EMBL/GenBank/DDBJ databases">
        <title>Ktedonosporobacter rubrisoli SCAWS-G2.</title>
        <authorList>
            <person name="Huang Y."/>
            <person name="Yan B."/>
        </authorList>
    </citation>
    <scope>NUCLEOTIDE SEQUENCE [LARGE SCALE GENOMIC DNA]</scope>
    <source>
        <strain evidence="6 7">SCAWS-G2</strain>
    </source>
</reference>
<protein>
    <recommendedName>
        <fullName evidence="4">Methyltransferase</fullName>
        <ecNumber evidence="4">2.1.1.-</ecNumber>
    </recommendedName>
</protein>
<dbReference type="Gene3D" id="3.40.50.150">
    <property type="entry name" value="Vaccinia Virus protein VP39"/>
    <property type="match status" value="1"/>
</dbReference>
<dbReference type="GO" id="GO:0005737">
    <property type="term" value="C:cytoplasm"/>
    <property type="evidence" value="ECO:0007669"/>
    <property type="project" value="TreeGrafter"/>
</dbReference>
<keyword evidence="3" id="KW-0808">Transferase</keyword>
<evidence type="ECO:0000256" key="3">
    <source>
        <dbReference type="ARBA" id="ARBA00022679"/>
    </source>
</evidence>
<dbReference type="PRINTS" id="PR00508">
    <property type="entry name" value="S21N4MTFRASE"/>
</dbReference>
<name>A0A4P6JJQ3_KTERU</name>
<dbReference type="InterPro" id="IPR002941">
    <property type="entry name" value="DNA_methylase_N4/N6"/>
</dbReference>
<evidence type="ECO:0000256" key="1">
    <source>
        <dbReference type="ARBA" id="ARBA00006594"/>
    </source>
</evidence>
<accession>A0A4P6JJQ3</accession>
<dbReference type="PROSITE" id="PS00092">
    <property type="entry name" value="N6_MTASE"/>
    <property type="match status" value="1"/>
</dbReference>
<dbReference type="Proteomes" id="UP000290365">
    <property type="component" value="Chromosome"/>
</dbReference>
<keyword evidence="7" id="KW-1185">Reference proteome</keyword>
<proteinExistence type="inferred from homology"/>
<evidence type="ECO:0000259" key="5">
    <source>
        <dbReference type="Pfam" id="PF01555"/>
    </source>
</evidence>
<dbReference type="EC" id="2.1.1.-" evidence="4"/>
<gene>
    <name evidence="6" type="ORF">EPA93_03850</name>
</gene>
<dbReference type="PANTHER" id="PTHR13370:SF3">
    <property type="entry name" value="TRNA (GUANINE(10)-N2)-METHYLTRANSFERASE HOMOLOG"/>
    <property type="match status" value="1"/>
</dbReference>
<dbReference type="GO" id="GO:0032259">
    <property type="term" value="P:methylation"/>
    <property type="evidence" value="ECO:0007669"/>
    <property type="project" value="UniProtKB-KW"/>
</dbReference>
<dbReference type="AlphaFoldDB" id="A0A4P6JJQ3"/>
<feature type="domain" description="DNA methylase N-4/N-6" evidence="5">
    <location>
        <begin position="33"/>
        <end position="214"/>
    </location>
</feature>
<dbReference type="PANTHER" id="PTHR13370">
    <property type="entry name" value="RNA METHYLASE-RELATED"/>
    <property type="match status" value="1"/>
</dbReference>
<dbReference type="KEGG" id="kbs:EPA93_03850"/>
<dbReference type="GO" id="GO:0009007">
    <property type="term" value="F:site-specific DNA-methyltransferase (adenine-specific) activity"/>
    <property type="evidence" value="ECO:0007669"/>
    <property type="project" value="TreeGrafter"/>
</dbReference>
<dbReference type="InterPro" id="IPR029063">
    <property type="entry name" value="SAM-dependent_MTases_sf"/>
</dbReference>
<dbReference type="InterPro" id="IPR001091">
    <property type="entry name" value="RM_Methyltransferase"/>
</dbReference>
<dbReference type="SUPFAM" id="SSF53335">
    <property type="entry name" value="S-adenosyl-L-methionine-dependent methyltransferases"/>
    <property type="match status" value="1"/>
</dbReference>
<dbReference type="OrthoDB" id="9773571at2"/>
<dbReference type="NCBIfam" id="NF010253">
    <property type="entry name" value="PRK13699.1"/>
    <property type="match status" value="1"/>
</dbReference>